<name>A0ABN8SAN9_9CNID</name>
<organism evidence="1 2">
    <name type="scientific">Porites lobata</name>
    <dbReference type="NCBI Taxonomy" id="104759"/>
    <lineage>
        <taxon>Eukaryota</taxon>
        <taxon>Metazoa</taxon>
        <taxon>Cnidaria</taxon>
        <taxon>Anthozoa</taxon>
        <taxon>Hexacorallia</taxon>
        <taxon>Scleractinia</taxon>
        <taxon>Fungiina</taxon>
        <taxon>Poritidae</taxon>
        <taxon>Porites</taxon>
    </lineage>
</organism>
<accession>A0ABN8SAN9</accession>
<evidence type="ECO:0000313" key="2">
    <source>
        <dbReference type="Proteomes" id="UP001159405"/>
    </source>
</evidence>
<dbReference type="Proteomes" id="UP001159405">
    <property type="component" value="Unassembled WGS sequence"/>
</dbReference>
<dbReference type="EMBL" id="CALNXK010000585">
    <property type="protein sequence ID" value="CAH3188024.1"/>
    <property type="molecule type" value="Genomic_DNA"/>
</dbReference>
<gene>
    <name evidence="1" type="ORF">PLOB_00038830</name>
</gene>
<dbReference type="PANTHER" id="PTHR33395">
    <property type="entry name" value="TRANSCRIPTASE, PUTATIVE-RELATED-RELATED"/>
    <property type="match status" value="1"/>
</dbReference>
<dbReference type="PANTHER" id="PTHR33395:SF22">
    <property type="entry name" value="REVERSE TRANSCRIPTASE DOMAIN-CONTAINING PROTEIN"/>
    <property type="match status" value="1"/>
</dbReference>
<keyword evidence="2" id="KW-1185">Reference proteome</keyword>
<evidence type="ECO:0008006" key="3">
    <source>
        <dbReference type="Google" id="ProtNLM"/>
    </source>
</evidence>
<protein>
    <recommendedName>
        <fullName evidence="3">Endonuclease/exonuclease/phosphatase domain-containing protein</fullName>
    </recommendedName>
</protein>
<comment type="caution">
    <text evidence="1">The sequence shown here is derived from an EMBL/GenBank/DDBJ whole genome shotgun (WGS) entry which is preliminary data.</text>
</comment>
<proteinExistence type="predicted"/>
<evidence type="ECO:0000313" key="1">
    <source>
        <dbReference type="EMBL" id="CAH3188024.1"/>
    </source>
</evidence>
<reference evidence="1 2" key="1">
    <citation type="submission" date="2022-05" db="EMBL/GenBank/DDBJ databases">
        <authorList>
            <consortium name="Genoscope - CEA"/>
            <person name="William W."/>
        </authorList>
    </citation>
    <scope>NUCLEOTIDE SEQUENCE [LARGE SCALE GENOMIC DNA]</scope>
</reference>
<sequence length="131" mass="15372">METSAEILVCRKLRPSCKKKILMVVFYRPLSSDCWYLTEFTKYLRQGSREKLDQLFIVGGFNLPNIDWSIRISSTDSDTYNLFTKSIKDHFVWQVVDFPTQQENLLDLVLTNIPDKIVNILGFYDILESDH</sequence>